<reference evidence="1 2" key="1">
    <citation type="journal article" date="2016" name="Front. Microbiol.">
        <title>Genomic Resource of Rice Seed Associated Bacteria.</title>
        <authorList>
            <person name="Midha S."/>
            <person name="Bansal K."/>
            <person name="Sharma S."/>
            <person name="Kumar N."/>
            <person name="Patil P.P."/>
            <person name="Chaudhry V."/>
            <person name="Patil P.B."/>
        </authorList>
    </citation>
    <scope>NUCLEOTIDE SEQUENCE [LARGE SCALE GENOMIC DNA]</scope>
    <source>
        <strain evidence="1 2">NS226</strain>
    </source>
</reference>
<name>A0A175RA29_9HYPH</name>
<sequence length="149" mass="15050">MSVVCDGRGGPDPFELAERDGAGCLAFLLGSAVVGIDARVSVGAAVRSCGFGNPAQRALRAMGVVVRPAPASAFVAIAAAHPELAKLYAPSLWCSGWTGALMRLPGACGGERMSFGRVYSPAILVPRALIDGGASGAFHEFCVSEGDGA</sequence>
<evidence type="ECO:0000313" key="1">
    <source>
        <dbReference type="EMBL" id="KTQ96803.1"/>
    </source>
</evidence>
<dbReference type="AlphaFoldDB" id="A0A175RA29"/>
<dbReference type="OrthoDB" id="7909045at2"/>
<accession>A0A175RA29</accession>
<dbReference type="PATRIC" id="fig|401562.3.peg.635"/>
<comment type="caution">
    <text evidence="1">The sequence shown here is derived from an EMBL/GenBank/DDBJ whole genome shotgun (WGS) entry which is preliminary data.</text>
</comment>
<dbReference type="RefSeq" id="WP_058634319.1">
    <property type="nucleotide sequence ID" value="NZ_LDPZ01000013.1"/>
</dbReference>
<evidence type="ECO:0000313" key="2">
    <source>
        <dbReference type="Proteomes" id="UP000078272"/>
    </source>
</evidence>
<proteinExistence type="predicted"/>
<gene>
    <name evidence="1" type="ORF">NS226_06725</name>
</gene>
<organism evidence="1 2">
    <name type="scientific">Aureimonas ureilytica</name>
    <dbReference type="NCBI Taxonomy" id="401562"/>
    <lineage>
        <taxon>Bacteria</taxon>
        <taxon>Pseudomonadati</taxon>
        <taxon>Pseudomonadota</taxon>
        <taxon>Alphaproteobacteria</taxon>
        <taxon>Hyphomicrobiales</taxon>
        <taxon>Aurantimonadaceae</taxon>
        <taxon>Aureimonas</taxon>
    </lineage>
</organism>
<dbReference type="Proteomes" id="UP000078272">
    <property type="component" value="Unassembled WGS sequence"/>
</dbReference>
<protein>
    <submittedName>
        <fullName evidence="1">Uncharacterized protein</fullName>
    </submittedName>
</protein>
<dbReference type="EMBL" id="LDPZ01000013">
    <property type="protein sequence ID" value="KTQ96803.1"/>
    <property type="molecule type" value="Genomic_DNA"/>
</dbReference>